<evidence type="ECO:0008006" key="3">
    <source>
        <dbReference type="Google" id="ProtNLM"/>
    </source>
</evidence>
<feature type="compositionally biased region" description="Basic residues" evidence="1">
    <location>
        <begin position="118"/>
        <end position="135"/>
    </location>
</feature>
<feature type="region of interest" description="Disordered" evidence="1">
    <location>
        <begin position="61"/>
        <end position="135"/>
    </location>
</feature>
<accession>A0A0P0YPA9</accession>
<sequence>MELSVFHDGQFYVGLVEYKVGSKSKFVKYTFGTEPDDGEVIYFIENYLLIMIDNTKTSIRTKRKKQKINPKRLQRQVAKEQKSPKNFTKAQIAIKEEQEKIKKLSKKKSKANREWIKERKRQIKKNKAKEKHKGH</sequence>
<dbReference type="Pfam" id="PF11208">
    <property type="entry name" value="DUF2992"/>
    <property type="match status" value="1"/>
</dbReference>
<dbReference type="EMBL" id="AB930127">
    <property type="protein sequence ID" value="BAT22927.1"/>
    <property type="molecule type" value="Genomic_DNA"/>
</dbReference>
<reference evidence="2" key="2">
    <citation type="journal article" date="2015" name="PLoS ONE">
        <title>Skin Commensal Staphylococci May Act as Reservoir for Fusidic Acid Resistance Genes.</title>
        <authorList>
            <person name="Hung W.-C."/>
            <person name="Chen H.-J."/>
            <person name="Lin Y.-T."/>
            <person name="Tsai J.-C."/>
            <person name="Chen C.-W."/>
            <person name="Lu H.-H."/>
            <person name="Tseng S.-P."/>
            <person name="Jheng Y.-Y."/>
            <person name="Leong K.H."/>
            <person name="Teng L.-J."/>
        </authorList>
    </citation>
    <scope>NUCLEOTIDE SEQUENCE</scope>
    <source>
        <strain evidence="2">TFGsc1</strain>
    </source>
</reference>
<dbReference type="InterPro" id="IPR016787">
    <property type="entry name" value="UCP021328"/>
</dbReference>
<feature type="compositionally biased region" description="Basic residues" evidence="1">
    <location>
        <begin position="61"/>
        <end position="74"/>
    </location>
</feature>
<proteinExistence type="predicted"/>
<organism evidence="2">
    <name type="scientific">Staphylococcus capitis subsp. urealyticus</name>
    <dbReference type="NCBI Taxonomy" id="74703"/>
    <lineage>
        <taxon>Bacteria</taxon>
        <taxon>Bacillati</taxon>
        <taxon>Bacillota</taxon>
        <taxon>Bacilli</taxon>
        <taxon>Bacillales</taxon>
        <taxon>Staphylococcaceae</taxon>
        <taxon>Staphylococcus</taxon>
    </lineage>
</organism>
<reference evidence="2" key="1">
    <citation type="submission" date="2014-04" db="EMBL/GenBank/DDBJ databases">
        <authorList>
            <person name="Xu Y.W."/>
            <person name="Yang Q."/>
        </authorList>
    </citation>
    <scope>NUCLEOTIDE SEQUENCE</scope>
    <source>
        <strain evidence="2">TFGsc1</strain>
    </source>
</reference>
<dbReference type="AlphaFoldDB" id="A0A0P0YPA9"/>
<name>A0A0P0YPA9_STACP</name>
<dbReference type="PIRSF" id="PIRSF021328">
    <property type="entry name" value="UCP021328"/>
    <property type="match status" value="1"/>
</dbReference>
<evidence type="ECO:0000256" key="1">
    <source>
        <dbReference type="SAM" id="MobiDB-lite"/>
    </source>
</evidence>
<protein>
    <recommendedName>
        <fullName evidence="3">DUF2992 family protein</fullName>
    </recommendedName>
</protein>
<evidence type="ECO:0000313" key="2">
    <source>
        <dbReference type="EMBL" id="BAT22927.1"/>
    </source>
</evidence>